<feature type="compositionally biased region" description="Low complexity" evidence="1">
    <location>
        <begin position="148"/>
        <end position="172"/>
    </location>
</feature>
<dbReference type="AlphaFoldDB" id="A0A0L0DLL0"/>
<keyword evidence="4" id="KW-1185">Reference proteome</keyword>
<keyword evidence="2" id="KW-0812">Transmembrane</keyword>
<evidence type="ECO:0000256" key="1">
    <source>
        <dbReference type="SAM" id="MobiDB-lite"/>
    </source>
</evidence>
<dbReference type="RefSeq" id="XP_013762287.1">
    <property type="nucleotide sequence ID" value="XM_013906833.1"/>
</dbReference>
<feature type="transmembrane region" description="Helical" evidence="2">
    <location>
        <begin position="74"/>
        <end position="98"/>
    </location>
</feature>
<dbReference type="EMBL" id="GL349436">
    <property type="protein sequence ID" value="KNC52288.1"/>
    <property type="molecule type" value="Genomic_DNA"/>
</dbReference>
<dbReference type="GeneID" id="25560884"/>
<gene>
    <name evidence="3" type="ORF">AMSG_01115</name>
</gene>
<sequence>MRRSRGGIVQSFLRGPPGTDCGATDCSHLQACPMCEPLSSSAQGWSACNAAGEPCARFLLDNCHRDTPRPASRVLIYLLPGIVLLMGWGWACCLYPVYSYMHRSSPVGPEGEYQHFVRFMPEDIQTFRILVLDSTTTPSTPAPVRAAPLLSPSRSDSSLLSDSSDDSPTTPP</sequence>
<protein>
    <submittedName>
        <fullName evidence="3">Uncharacterized protein</fullName>
    </submittedName>
</protein>
<proteinExistence type="predicted"/>
<reference evidence="3 4" key="1">
    <citation type="submission" date="2010-05" db="EMBL/GenBank/DDBJ databases">
        <title>The Genome Sequence of Thecamonas trahens ATCC 50062.</title>
        <authorList>
            <consortium name="The Broad Institute Genome Sequencing Platform"/>
            <person name="Russ C."/>
            <person name="Cuomo C."/>
            <person name="Shea T."/>
            <person name="Young S.K."/>
            <person name="Zeng Q."/>
            <person name="Koehrsen M."/>
            <person name="Haas B."/>
            <person name="Borodovsky M."/>
            <person name="Guigo R."/>
            <person name="Alvarado L."/>
            <person name="Berlin A."/>
            <person name="Bochicchio J."/>
            <person name="Borenstein D."/>
            <person name="Chapman S."/>
            <person name="Chen Z."/>
            <person name="Freedman E."/>
            <person name="Gellesch M."/>
            <person name="Goldberg J."/>
            <person name="Griggs A."/>
            <person name="Gujja S."/>
            <person name="Heilman E."/>
            <person name="Heiman D."/>
            <person name="Hepburn T."/>
            <person name="Howarth C."/>
            <person name="Jen D."/>
            <person name="Larson L."/>
            <person name="Mehta T."/>
            <person name="Park D."/>
            <person name="Pearson M."/>
            <person name="Roberts A."/>
            <person name="Saif S."/>
            <person name="Shenoy N."/>
            <person name="Sisk P."/>
            <person name="Stolte C."/>
            <person name="Sykes S."/>
            <person name="Thomson T."/>
            <person name="Walk T."/>
            <person name="White J."/>
            <person name="Yandava C."/>
            <person name="Burger G."/>
            <person name="Gray M.W."/>
            <person name="Holland P.W.H."/>
            <person name="King N."/>
            <person name="Lang F.B.F."/>
            <person name="Roger A.J."/>
            <person name="Ruiz-Trillo I."/>
            <person name="Lander E."/>
            <person name="Nusbaum C."/>
        </authorList>
    </citation>
    <scope>NUCLEOTIDE SEQUENCE [LARGE SCALE GENOMIC DNA]</scope>
    <source>
        <strain evidence="3 4">ATCC 50062</strain>
    </source>
</reference>
<evidence type="ECO:0000256" key="2">
    <source>
        <dbReference type="SAM" id="Phobius"/>
    </source>
</evidence>
<evidence type="ECO:0000313" key="3">
    <source>
        <dbReference type="EMBL" id="KNC52288.1"/>
    </source>
</evidence>
<name>A0A0L0DLL0_THETB</name>
<keyword evidence="2" id="KW-0472">Membrane</keyword>
<feature type="region of interest" description="Disordered" evidence="1">
    <location>
        <begin position="137"/>
        <end position="172"/>
    </location>
</feature>
<accession>A0A0L0DLL0</accession>
<keyword evidence="2" id="KW-1133">Transmembrane helix</keyword>
<dbReference type="Proteomes" id="UP000054408">
    <property type="component" value="Unassembled WGS sequence"/>
</dbReference>
<evidence type="ECO:0000313" key="4">
    <source>
        <dbReference type="Proteomes" id="UP000054408"/>
    </source>
</evidence>
<organism evidence="3 4">
    <name type="scientific">Thecamonas trahens ATCC 50062</name>
    <dbReference type="NCBI Taxonomy" id="461836"/>
    <lineage>
        <taxon>Eukaryota</taxon>
        <taxon>Apusozoa</taxon>
        <taxon>Apusomonadida</taxon>
        <taxon>Apusomonadidae</taxon>
        <taxon>Thecamonas</taxon>
    </lineage>
</organism>